<feature type="compositionally biased region" description="Basic and acidic residues" evidence="1">
    <location>
        <begin position="54"/>
        <end position="66"/>
    </location>
</feature>
<evidence type="ECO:0000259" key="2">
    <source>
        <dbReference type="Pfam" id="PF18126"/>
    </source>
</evidence>
<name>A0A1Q5URW4_9EURO</name>
<dbReference type="GO" id="GO:0003735">
    <property type="term" value="F:structural constituent of ribosome"/>
    <property type="evidence" value="ECO:0007669"/>
    <property type="project" value="InterPro"/>
</dbReference>
<evidence type="ECO:0000313" key="3">
    <source>
        <dbReference type="EMBL" id="OKP15220.1"/>
    </source>
</evidence>
<sequence length="313" mass="35264">MSSITQNVGALPSRLRNFFARYPPQIYSSLVASRPTAPEGEASADETLPSPYTPDRDAKGARRPDPEAFSTSRALLYNDPKNQNPFLPRKIFNSKKWMGPRYGLRQQADLVKLAIKYNVEPLLPPGPKSTEYKAAKLAERGLRIKGTGIGQKVKGHKWERTMEARLEERRKAMVEMPEMIRLWKQVSIVPIDLVMGTSLTLSRREVMVVDGDSGRSGEGDAEALCENIVLVLSIVSHWSTLAISVCALARPFPLRVESPRQKHFVGILPNDIREAQLKLSRHCVHMRHQGINIEFYLYHAFLIGRKTIALSRV</sequence>
<gene>
    <name evidence="3" type="ORF">PENSUB_1434</name>
</gene>
<protein>
    <submittedName>
        <fullName evidence="3">54S ribosomal protein L25, mitochondrial</fullName>
    </submittedName>
</protein>
<dbReference type="AlphaFoldDB" id="A0A1Q5URW4"/>
<dbReference type="InterPro" id="IPR037507">
    <property type="entry name" value="Ribosomal_mL59"/>
</dbReference>
<dbReference type="STRING" id="1316194.A0A1Q5URW4"/>
<feature type="region of interest" description="Disordered" evidence="1">
    <location>
        <begin position="33"/>
        <end position="81"/>
    </location>
</feature>
<dbReference type="Pfam" id="PF18126">
    <property type="entry name" value="Mitoc_mL59"/>
    <property type="match status" value="1"/>
</dbReference>
<dbReference type="EMBL" id="MNBE01000017">
    <property type="protein sequence ID" value="OKP15220.1"/>
    <property type="molecule type" value="Genomic_DNA"/>
</dbReference>
<keyword evidence="4" id="KW-1185">Reference proteome</keyword>
<reference evidence="3 4" key="1">
    <citation type="submission" date="2016-10" db="EMBL/GenBank/DDBJ databases">
        <title>Genome sequence of the ascomycete fungus Penicillium subrubescens.</title>
        <authorList>
            <person name="De Vries R.P."/>
            <person name="Peng M."/>
            <person name="Dilokpimol A."/>
            <person name="Hilden K."/>
            <person name="Makela M.R."/>
            <person name="Grigoriev I."/>
            <person name="Riley R."/>
            <person name="Granchi Z."/>
        </authorList>
    </citation>
    <scope>NUCLEOTIDE SEQUENCE [LARGE SCALE GENOMIC DNA]</scope>
    <source>
        <strain evidence="3 4">CBS 132785</strain>
    </source>
</reference>
<proteinExistence type="predicted"/>
<evidence type="ECO:0000313" key="4">
    <source>
        <dbReference type="Proteomes" id="UP000186955"/>
    </source>
</evidence>
<dbReference type="GO" id="GO:0005762">
    <property type="term" value="C:mitochondrial large ribosomal subunit"/>
    <property type="evidence" value="ECO:0007669"/>
    <property type="project" value="InterPro"/>
</dbReference>
<keyword evidence="3" id="KW-0687">Ribonucleoprotein</keyword>
<comment type="caution">
    <text evidence="3">The sequence shown here is derived from an EMBL/GenBank/DDBJ whole genome shotgun (WGS) entry which is preliminary data.</text>
</comment>
<evidence type="ECO:0000256" key="1">
    <source>
        <dbReference type="SAM" id="MobiDB-lite"/>
    </source>
</evidence>
<organism evidence="3 4">
    <name type="scientific">Penicillium subrubescens</name>
    <dbReference type="NCBI Taxonomy" id="1316194"/>
    <lineage>
        <taxon>Eukaryota</taxon>
        <taxon>Fungi</taxon>
        <taxon>Dikarya</taxon>
        <taxon>Ascomycota</taxon>
        <taxon>Pezizomycotina</taxon>
        <taxon>Eurotiomycetes</taxon>
        <taxon>Eurotiomycetidae</taxon>
        <taxon>Eurotiales</taxon>
        <taxon>Aspergillaceae</taxon>
        <taxon>Penicillium</taxon>
    </lineage>
</organism>
<keyword evidence="3" id="KW-0689">Ribosomal protein</keyword>
<dbReference type="InterPro" id="IPR040922">
    <property type="entry name" value="Ribosomal_mL59_dom"/>
</dbReference>
<dbReference type="Proteomes" id="UP000186955">
    <property type="component" value="Unassembled WGS sequence"/>
</dbReference>
<accession>A0A1Q5URW4</accession>
<feature type="domain" description="Large ribosomal subunit protein mL59" evidence="2">
    <location>
        <begin position="14"/>
        <end position="185"/>
    </location>
</feature>
<dbReference type="PANTHER" id="PTHR28041:SF1">
    <property type="entry name" value="LARGE RIBOSOMAL SUBUNIT PROTEIN ML59"/>
    <property type="match status" value="1"/>
</dbReference>
<dbReference type="PANTHER" id="PTHR28041">
    <property type="entry name" value="54S RIBOSOMAL PROTEIN L25, MITOCHONDRIAL"/>
    <property type="match status" value="1"/>
</dbReference>